<dbReference type="Proteomes" id="UP000027190">
    <property type="component" value="Unassembled WGS sequence"/>
</dbReference>
<dbReference type="EC" id="2.7.13.3" evidence="2"/>
<organism evidence="18 19">
    <name type="scientific">Hyphomonas chukchiensis</name>
    <dbReference type="NCBI Taxonomy" id="1280947"/>
    <lineage>
        <taxon>Bacteria</taxon>
        <taxon>Pseudomonadati</taxon>
        <taxon>Pseudomonadota</taxon>
        <taxon>Alphaproteobacteria</taxon>
        <taxon>Hyphomonadales</taxon>
        <taxon>Hyphomonadaceae</taxon>
        <taxon>Hyphomonas</taxon>
    </lineage>
</organism>
<dbReference type="GO" id="GO:0009881">
    <property type="term" value="F:photoreceptor activity"/>
    <property type="evidence" value="ECO:0007669"/>
    <property type="project" value="UniProtKB-KW"/>
</dbReference>
<dbReference type="PROSITE" id="PS50112">
    <property type="entry name" value="PAS"/>
    <property type="match status" value="1"/>
</dbReference>
<dbReference type="AlphaFoldDB" id="A0A062UNW9"/>
<evidence type="ECO:0000313" key="19">
    <source>
        <dbReference type="Proteomes" id="UP000027190"/>
    </source>
</evidence>
<dbReference type="InterPro" id="IPR013655">
    <property type="entry name" value="PAS_fold_3"/>
</dbReference>
<keyword evidence="8" id="KW-0808">Transferase</keyword>
<dbReference type="eggNOG" id="COG3920">
    <property type="taxonomic scope" value="Bacteria"/>
</dbReference>
<keyword evidence="9" id="KW-0677">Repeat</keyword>
<keyword evidence="7" id="KW-0288">FMN</keyword>
<evidence type="ECO:0000256" key="4">
    <source>
        <dbReference type="ARBA" id="ARBA00022553"/>
    </source>
</evidence>
<dbReference type="Gene3D" id="3.30.450.20">
    <property type="entry name" value="PAS domain"/>
    <property type="match status" value="1"/>
</dbReference>
<keyword evidence="19" id="KW-1185">Reference proteome</keyword>
<keyword evidence="5" id="KW-0716">Sensory transduction</keyword>
<dbReference type="GO" id="GO:0005524">
    <property type="term" value="F:ATP binding"/>
    <property type="evidence" value="ECO:0007669"/>
    <property type="project" value="UniProtKB-KW"/>
</dbReference>
<evidence type="ECO:0000256" key="1">
    <source>
        <dbReference type="ARBA" id="ARBA00000085"/>
    </source>
</evidence>
<keyword evidence="13" id="KW-0157">Chromophore</keyword>
<dbReference type="PANTHER" id="PTHR41523">
    <property type="entry name" value="TWO-COMPONENT SYSTEM SENSOR PROTEIN"/>
    <property type="match status" value="1"/>
</dbReference>
<gene>
    <name evidence="18" type="ORF">HY30_16935</name>
</gene>
<dbReference type="STRING" id="1280947.HY30_16935"/>
<reference evidence="18 19" key="1">
    <citation type="journal article" date="2014" name="Antonie Van Leeuwenhoek">
        <title>Hyphomonas beringensis sp. nov. and Hyphomonas chukchiensis sp. nov., isolated from surface seawater of the Bering Sea and Chukchi Sea.</title>
        <authorList>
            <person name="Li C."/>
            <person name="Lai Q."/>
            <person name="Li G."/>
            <person name="Dong C."/>
            <person name="Wang J."/>
            <person name="Liao Y."/>
            <person name="Shao Z."/>
        </authorList>
    </citation>
    <scope>NUCLEOTIDE SEQUENCE [LARGE SCALE GENOMIC DNA]</scope>
    <source>
        <strain evidence="18 19">BH-BN04-4</strain>
    </source>
</reference>
<dbReference type="Pfam" id="PF08447">
    <property type="entry name" value="PAS_3"/>
    <property type="match status" value="1"/>
</dbReference>
<evidence type="ECO:0000256" key="12">
    <source>
        <dbReference type="ARBA" id="ARBA00022840"/>
    </source>
</evidence>
<dbReference type="Pfam" id="PF07536">
    <property type="entry name" value="HWE_HK"/>
    <property type="match status" value="1"/>
</dbReference>
<evidence type="ECO:0000256" key="5">
    <source>
        <dbReference type="ARBA" id="ARBA00022606"/>
    </source>
</evidence>
<protein>
    <recommendedName>
        <fullName evidence="2">histidine kinase</fullName>
        <ecNumber evidence="2">2.7.13.3</ecNumber>
    </recommendedName>
</protein>
<dbReference type="OrthoDB" id="489241at2"/>
<evidence type="ECO:0000259" key="17">
    <source>
        <dbReference type="PROSITE" id="PS50113"/>
    </source>
</evidence>
<dbReference type="InterPro" id="IPR000014">
    <property type="entry name" value="PAS"/>
</dbReference>
<dbReference type="SMART" id="SM00911">
    <property type="entry name" value="HWE_HK"/>
    <property type="match status" value="1"/>
</dbReference>
<evidence type="ECO:0000256" key="11">
    <source>
        <dbReference type="ARBA" id="ARBA00022777"/>
    </source>
</evidence>
<keyword evidence="15" id="KW-0675">Receptor</keyword>
<evidence type="ECO:0000313" key="18">
    <source>
        <dbReference type="EMBL" id="KCZ57945.1"/>
    </source>
</evidence>
<evidence type="ECO:0000256" key="15">
    <source>
        <dbReference type="ARBA" id="ARBA00023170"/>
    </source>
</evidence>
<dbReference type="PANTHER" id="PTHR41523:SF7">
    <property type="entry name" value="HISTIDINE KINASE"/>
    <property type="match status" value="1"/>
</dbReference>
<dbReference type="SMART" id="SM00091">
    <property type="entry name" value="PAS"/>
    <property type="match status" value="1"/>
</dbReference>
<sequence length="348" mass="37643">MGIKADIAEAGEASINEKSSRLGRSVAAHGLAFENATVGIGHISMTGHWQYANGALARILGYSVAELAELTCQEMTHPDELPEDADRVLKLLAGDLKHYAIDKRLRRSDGSYVWTRKTLVVKHKENGYPEYLIAVIEDIDQRKQSEAENAFLIQELAHRSRNLLSVISSLTSLLAPTCQSVEEFQERLLDRLHAISGSNNLLLTGGREGAPLSALVHGQLEAFLGGDRSLVVYDGPALTVNARAAHSLGMALYELASNALKYGAFSHPGGRIEIKWAKEGSGSDAAFRFVWREFPAKAITPPSRIGFGASVLESVAPMGVGGRATRLFNEDGFVWTLEAPLASIQVPA</sequence>
<dbReference type="InterPro" id="IPR011102">
    <property type="entry name" value="Sig_transdc_His_kinase_HWE"/>
</dbReference>
<evidence type="ECO:0000256" key="9">
    <source>
        <dbReference type="ARBA" id="ARBA00022737"/>
    </source>
</evidence>
<dbReference type="SUPFAM" id="SSF55785">
    <property type="entry name" value="PYP-like sensor domain (PAS domain)"/>
    <property type="match status" value="1"/>
</dbReference>
<dbReference type="InterPro" id="IPR035965">
    <property type="entry name" value="PAS-like_dom_sf"/>
</dbReference>
<evidence type="ECO:0000256" key="10">
    <source>
        <dbReference type="ARBA" id="ARBA00022741"/>
    </source>
</evidence>
<keyword evidence="11" id="KW-0418">Kinase</keyword>
<evidence type="ECO:0000256" key="13">
    <source>
        <dbReference type="ARBA" id="ARBA00022991"/>
    </source>
</evidence>
<feature type="domain" description="PAC" evidence="17">
    <location>
        <begin position="99"/>
        <end position="151"/>
    </location>
</feature>
<dbReference type="PROSITE" id="PS50113">
    <property type="entry name" value="PAC"/>
    <property type="match status" value="1"/>
</dbReference>
<feature type="domain" description="PAS" evidence="16">
    <location>
        <begin position="32"/>
        <end position="95"/>
    </location>
</feature>
<dbReference type="GO" id="GO:0004673">
    <property type="term" value="F:protein histidine kinase activity"/>
    <property type="evidence" value="ECO:0007669"/>
    <property type="project" value="UniProtKB-EC"/>
</dbReference>
<keyword evidence="12" id="KW-0067">ATP-binding</keyword>
<dbReference type="SMART" id="SM00086">
    <property type="entry name" value="PAC"/>
    <property type="match status" value="1"/>
</dbReference>
<dbReference type="NCBIfam" id="TIGR00229">
    <property type="entry name" value="sensory_box"/>
    <property type="match status" value="1"/>
</dbReference>
<proteinExistence type="predicted"/>
<keyword evidence="6" id="KW-0285">Flavoprotein</keyword>
<evidence type="ECO:0000256" key="14">
    <source>
        <dbReference type="ARBA" id="ARBA00023026"/>
    </source>
</evidence>
<comment type="caution">
    <text evidence="18">The sequence shown here is derived from an EMBL/GenBank/DDBJ whole genome shotgun (WGS) entry which is preliminary data.</text>
</comment>
<evidence type="ECO:0000256" key="7">
    <source>
        <dbReference type="ARBA" id="ARBA00022643"/>
    </source>
</evidence>
<keyword evidence="3" id="KW-0600">Photoreceptor protein</keyword>
<evidence type="ECO:0000256" key="2">
    <source>
        <dbReference type="ARBA" id="ARBA00012438"/>
    </source>
</evidence>
<accession>A0A062UNW9</accession>
<evidence type="ECO:0000259" key="16">
    <source>
        <dbReference type="PROSITE" id="PS50112"/>
    </source>
</evidence>
<keyword evidence="14" id="KW-0843">Virulence</keyword>
<keyword evidence="10" id="KW-0547">Nucleotide-binding</keyword>
<evidence type="ECO:0000256" key="3">
    <source>
        <dbReference type="ARBA" id="ARBA00022543"/>
    </source>
</evidence>
<name>A0A062UNW9_9PROT</name>
<comment type="catalytic activity">
    <reaction evidence="1">
        <text>ATP + protein L-histidine = ADP + protein N-phospho-L-histidine.</text>
        <dbReference type="EC" id="2.7.13.3"/>
    </reaction>
</comment>
<dbReference type="InterPro" id="IPR000700">
    <property type="entry name" value="PAS-assoc_C"/>
</dbReference>
<keyword evidence="4" id="KW-0597">Phosphoprotein</keyword>
<dbReference type="PATRIC" id="fig|1280947.3.peg.1966"/>
<dbReference type="RefSeq" id="WP_034739703.1">
    <property type="nucleotide sequence ID" value="NZ_AWFG01000025.1"/>
</dbReference>
<evidence type="ECO:0000256" key="8">
    <source>
        <dbReference type="ARBA" id="ARBA00022679"/>
    </source>
</evidence>
<dbReference type="InterPro" id="IPR001610">
    <property type="entry name" value="PAC"/>
</dbReference>
<dbReference type="CDD" id="cd00130">
    <property type="entry name" value="PAS"/>
    <property type="match status" value="1"/>
</dbReference>
<evidence type="ECO:0000256" key="6">
    <source>
        <dbReference type="ARBA" id="ARBA00022630"/>
    </source>
</evidence>
<dbReference type="EMBL" id="AWFG01000025">
    <property type="protein sequence ID" value="KCZ57945.1"/>
    <property type="molecule type" value="Genomic_DNA"/>
</dbReference>